<dbReference type="InterPro" id="IPR016032">
    <property type="entry name" value="Sig_transdc_resp-reg_C-effctor"/>
</dbReference>
<gene>
    <name evidence="2" type="ORF">ABC969_16225</name>
</gene>
<dbReference type="InterPro" id="IPR036388">
    <property type="entry name" value="WH-like_DNA-bd_sf"/>
</dbReference>
<proteinExistence type="predicted"/>
<dbReference type="PANTHER" id="PTHR35807">
    <property type="entry name" value="TRANSCRIPTIONAL REGULATOR REDD-RELATED"/>
    <property type="match status" value="1"/>
</dbReference>
<dbReference type="InterPro" id="IPR011990">
    <property type="entry name" value="TPR-like_helical_dom_sf"/>
</dbReference>
<dbReference type="SMART" id="SM01043">
    <property type="entry name" value="BTAD"/>
    <property type="match status" value="1"/>
</dbReference>
<comment type="caution">
    <text evidence="2">The sequence shown here is derived from an EMBL/GenBank/DDBJ whole genome shotgun (WGS) entry which is preliminary data.</text>
</comment>
<evidence type="ECO:0000313" key="3">
    <source>
        <dbReference type="Proteomes" id="UP001404104"/>
    </source>
</evidence>
<reference evidence="2 3" key="1">
    <citation type="submission" date="2024-05" db="EMBL/GenBank/DDBJ databases">
        <authorList>
            <person name="Liu Q."/>
            <person name="Xin Y.-H."/>
        </authorList>
    </citation>
    <scope>NUCLEOTIDE SEQUENCE [LARGE SCALE GENOMIC DNA]</scope>
    <source>
        <strain evidence="2 3">CGMCC 1.15349</strain>
    </source>
</reference>
<dbReference type="EMBL" id="JBDIMF010000008">
    <property type="protein sequence ID" value="MEN2787961.1"/>
    <property type="molecule type" value="Genomic_DNA"/>
</dbReference>
<feature type="domain" description="Bacterial transcriptional activator" evidence="1">
    <location>
        <begin position="102"/>
        <end position="240"/>
    </location>
</feature>
<dbReference type="Gene3D" id="1.10.10.10">
    <property type="entry name" value="Winged helix-like DNA-binding domain superfamily/Winged helix DNA-binding domain"/>
    <property type="match status" value="1"/>
</dbReference>
<evidence type="ECO:0000313" key="2">
    <source>
        <dbReference type="EMBL" id="MEN2787961.1"/>
    </source>
</evidence>
<dbReference type="Gene3D" id="1.25.40.10">
    <property type="entry name" value="Tetratricopeptide repeat domain"/>
    <property type="match status" value="2"/>
</dbReference>
<organism evidence="2 3">
    <name type="scientific">Sphingomonas qilianensis</name>
    <dbReference type="NCBI Taxonomy" id="1736690"/>
    <lineage>
        <taxon>Bacteria</taxon>
        <taxon>Pseudomonadati</taxon>
        <taxon>Pseudomonadota</taxon>
        <taxon>Alphaproteobacteria</taxon>
        <taxon>Sphingomonadales</taxon>
        <taxon>Sphingomonadaceae</taxon>
        <taxon>Sphingomonas</taxon>
    </lineage>
</organism>
<dbReference type="InterPro" id="IPR051677">
    <property type="entry name" value="AfsR-DnrI-RedD_regulator"/>
</dbReference>
<accession>A0ABU9XWM7</accession>
<keyword evidence="3" id="KW-1185">Reference proteome</keyword>
<evidence type="ECO:0000259" key="1">
    <source>
        <dbReference type="SMART" id="SM01043"/>
    </source>
</evidence>
<protein>
    <submittedName>
        <fullName evidence="2">BTAD domain-containing putative transcriptional regulator</fullName>
    </submittedName>
</protein>
<sequence length="664" mass="72511">MSEIGSKIEIQLLGKFAIVSGGRDVCPRGRKARGILAYLAAAQSRSATRECIAELFWGDRGEEQARGSLRQAVAEIRSSFGDNSTIVVSRDSVGLEPAAITTDIEEILHLAAVRDIPRLASRLEYLAGGFLDDLSGVAPAFDDWRALERVRQYDRLVSVTLEAAGMNGARNTADLLKILRVLDRFDPLNEAVARLGLRAAHASGDSASLHRQYRRLIEGLAAEFGTQPSTETRDLFHELTSIAAQVPSPQIAGLPTRRAPTMPPMILVSSLGYRADDDVCRDVAGMCTDDVRAALSRYPSIRVVALEALEADRVVSVCANALAAYMLSGRISRLDDELRINLQIGNIGSNVIIWSQQLRLPADTIAEAIDHIVAKAVGAVLPSVDRDLAERMVDADVDAGDLVRRYAKARGQVKTARTLANAQAGAMVLQEIISCDARHIGARMLLAQLYNTDFWQRMAGHDVRGHRAEAFRLVREAAAIQPGDAQIGIKLAWCHLRAGEWRLAERGLHAAVEGLPYDADGINECAFGFFHLGKLALAEQLMQRAFLLNPFPPTDYHADFAAILALRGEALEAEDHFEVSGEQGSQYLAIRLANITRLKGEDNRRRTLATAFSTAFDAAWQPARVARLGDIVEWLSYTLPMKLPEHAAFLRDGVQTALGGTYRA</sequence>
<dbReference type="Pfam" id="PF03704">
    <property type="entry name" value="BTAD"/>
    <property type="match status" value="1"/>
</dbReference>
<dbReference type="InterPro" id="IPR005158">
    <property type="entry name" value="BTAD"/>
</dbReference>
<dbReference type="SUPFAM" id="SSF48452">
    <property type="entry name" value="TPR-like"/>
    <property type="match status" value="2"/>
</dbReference>
<dbReference type="Proteomes" id="UP001404104">
    <property type="component" value="Unassembled WGS sequence"/>
</dbReference>
<dbReference type="RefSeq" id="WP_345866206.1">
    <property type="nucleotide sequence ID" value="NZ_JBDIMF010000008.1"/>
</dbReference>
<dbReference type="SUPFAM" id="SSF46894">
    <property type="entry name" value="C-terminal effector domain of the bipartite response regulators"/>
    <property type="match status" value="1"/>
</dbReference>
<name>A0ABU9XWM7_9SPHN</name>